<keyword evidence="1" id="KW-0812">Transmembrane</keyword>
<feature type="transmembrane region" description="Helical" evidence="1">
    <location>
        <begin position="39"/>
        <end position="57"/>
    </location>
</feature>
<sequence length="84" mass="9321">MNQKVQFVAGLLSGIVLPALAWLIFDVVFKNAVLLNKPAIPYLACIAINLLVLRYFIRHGKPSVGYGLMTTTFVIAIMIFKLKV</sequence>
<dbReference type="AlphaFoldDB" id="H1YAW6"/>
<keyword evidence="1" id="KW-0472">Membrane</keyword>
<dbReference type="OrthoDB" id="797879at2"/>
<protein>
    <recommendedName>
        <fullName evidence="4">Stationary phase survival protein SurE</fullName>
    </recommendedName>
</protein>
<dbReference type="EMBL" id="CM001403">
    <property type="protein sequence ID" value="EHQ29575.1"/>
    <property type="molecule type" value="Genomic_DNA"/>
</dbReference>
<reference evidence="2" key="1">
    <citation type="submission" date="2011-09" db="EMBL/GenBank/DDBJ databases">
        <title>The permanent draft genome of Mucilaginibacter paludis DSM 18603.</title>
        <authorList>
            <consortium name="US DOE Joint Genome Institute (JGI-PGF)"/>
            <person name="Lucas S."/>
            <person name="Han J."/>
            <person name="Lapidus A."/>
            <person name="Bruce D."/>
            <person name="Goodwin L."/>
            <person name="Pitluck S."/>
            <person name="Peters L."/>
            <person name="Kyrpides N."/>
            <person name="Mavromatis K."/>
            <person name="Ivanova N."/>
            <person name="Mikhailova N."/>
            <person name="Held B."/>
            <person name="Detter J.C."/>
            <person name="Tapia R."/>
            <person name="Han C."/>
            <person name="Land M."/>
            <person name="Hauser L."/>
            <person name="Markowitz V."/>
            <person name="Cheng J.-F."/>
            <person name="Hugenholtz P."/>
            <person name="Woyke T."/>
            <person name="Wu D."/>
            <person name="Tindall B."/>
            <person name="Brambilla E."/>
            <person name="Klenk H.-P."/>
            <person name="Eisen J.A."/>
        </authorList>
    </citation>
    <scope>NUCLEOTIDE SEQUENCE [LARGE SCALE GENOMIC DNA]</scope>
    <source>
        <strain evidence="2">DSM 18603</strain>
    </source>
</reference>
<gene>
    <name evidence="2" type="ORF">Mucpa_5503</name>
</gene>
<feature type="transmembrane region" description="Helical" evidence="1">
    <location>
        <begin position="64"/>
        <end position="82"/>
    </location>
</feature>
<evidence type="ECO:0008006" key="4">
    <source>
        <dbReference type="Google" id="ProtNLM"/>
    </source>
</evidence>
<organism evidence="2 3">
    <name type="scientific">Mucilaginibacter paludis DSM 18603</name>
    <dbReference type="NCBI Taxonomy" id="714943"/>
    <lineage>
        <taxon>Bacteria</taxon>
        <taxon>Pseudomonadati</taxon>
        <taxon>Bacteroidota</taxon>
        <taxon>Sphingobacteriia</taxon>
        <taxon>Sphingobacteriales</taxon>
        <taxon>Sphingobacteriaceae</taxon>
        <taxon>Mucilaginibacter</taxon>
    </lineage>
</organism>
<dbReference type="RefSeq" id="WP_008510858.1">
    <property type="nucleotide sequence ID" value="NZ_CM001403.1"/>
</dbReference>
<accession>H1YAW6</accession>
<dbReference type="STRING" id="714943.Mucpa_5503"/>
<keyword evidence="3" id="KW-1185">Reference proteome</keyword>
<dbReference type="HOGENOM" id="CLU_2523916_0_0_10"/>
<dbReference type="Proteomes" id="UP000002774">
    <property type="component" value="Chromosome"/>
</dbReference>
<feature type="transmembrane region" description="Helical" evidence="1">
    <location>
        <begin position="7"/>
        <end position="27"/>
    </location>
</feature>
<evidence type="ECO:0000256" key="1">
    <source>
        <dbReference type="SAM" id="Phobius"/>
    </source>
</evidence>
<evidence type="ECO:0000313" key="2">
    <source>
        <dbReference type="EMBL" id="EHQ29575.1"/>
    </source>
</evidence>
<evidence type="ECO:0000313" key="3">
    <source>
        <dbReference type="Proteomes" id="UP000002774"/>
    </source>
</evidence>
<keyword evidence="1" id="KW-1133">Transmembrane helix</keyword>
<name>H1YAW6_9SPHI</name>
<proteinExistence type="predicted"/>